<proteinExistence type="inferred from homology"/>
<comment type="similarity">
    <text evidence="2">Belongs to the cytochrome P450 family.</text>
</comment>
<dbReference type="Gramene" id="Tc05v2_t012960.1">
    <property type="protein sequence ID" value="Tc05v2_p012960.1"/>
    <property type="gene ID" value="Tc05v2_g012960"/>
</dbReference>
<keyword evidence="3" id="KW-0349">Heme</keyword>
<dbReference type="AlphaFoldDB" id="A0AB32WES2"/>
<reference evidence="8" key="1">
    <citation type="journal article" date="1997" name="Nucleic Acids Res.">
        <title>tRNAscan-SE: a program for improved detection of transfer RNA genes in genomic sequence.</title>
        <authorList>
            <person name="Lowe T.M."/>
            <person name="Eddy S.R."/>
        </authorList>
    </citation>
    <scope>NUCLEOTIDE SEQUENCE [LARGE SCALE GENOMIC DNA]</scope>
    <source>
        <strain evidence="8">r\B97-61/B2</strain>
    </source>
</reference>
<dbReference type="GO" id="GO:0004497">
    <property type="term" value="F:monooxygenase activity"/>
    <property type="evidence" value="ECO:0007669"/>
    <property type="project" value="UniProtKB-KW"/>
</dbReference>
<keyword evidence="4" id="KW-0479">Metal-binding</keyword>
<reference evidence="9" key="2">
    <citation type="submission" date="2025-08" db="UniProtKB">
        <authorList>
            <consortium name="RefSeq"/>
        </authorList>
    </citation>
    <scope>IDENTIFICATION</scope>
</reference>
<evidence type="ECO:0000256" key="5">
    <source>
        <dbReference type="ARBA" id="ARBA00023002"/>
    </source>
</evidence>
<dbReference type="KEGG" id="tcc:18598872"/>
<evidence type="ECO:0000313" key="9">
    <source>
        <dbReference type="RefSeq" id="XP_017976464.1"/>
    </source>
</evidence>
<evidence type="ECO:0000256" key="4">
    <source>
        <dbReference type="ARBA" id="ARBA00022723"/>
    </source>
</evidence>
<dbReference type="RefSeq" id="XP_017976464.1">
    <property type="nucleotide sequence ID" value="XM_018120975.1"/>
</dbReference>
<evidence type="ECO:0000256" key="3">
    <source>
        <dbReference type="ARBA" id="ARBA00022617"/>
    </source>
</evidence>
<evidence type="ECO:0000256" key="7">
    <source>
        <dbReference type="ARBA" id="ARBA00023033"/>
    </source>
</evidence>
<dbReference type="SUPFAM" id="SSF48264">
    <property type="entry name" value="Cytochrome P450"/>
    <property type="match status" value="1"/>
</dbReference>
<dbReference type="GO" id="GO:0005506">
    <property type="term" value="F:iron ion binding"/>
    <property type="evidence" value="ECO:0007669"/>
    <property type="project" value="InterPro"/>
</dbReference>
<dbReference type="GeneID" id="18598872"/>
<comment type="cofactor">
    <cofactor evidence="1">
        <name>heme</name>
        <dbReference type="ChEBI" id="CHEBI:30413"/>
    </cofactor>
</comment>
<protein>
    <submittedName>
        <fullName evidence="9">Cytochrome P450 71B34</fullName>
    </submittedName>
</protein>
<dbReference type="Proteomes" id="UP000694886">
    <property type="component" value="Chromosome 5"/>
</dbReference>
<evidence type="ECO:0000313" key="8">
    <source>
        <dbReference type="Proteomes" id="UP000694886"/>
    </source>
</evidence>
<keyword evidence="7" id="KW-0503">Monooxygenase</keyword>
<keyword evidence="5" id="KW-0560">Oxidoreductase</keyword>
<gene>
    <name evidence="9" type="primary">LOC18598872</name>
</gene>
<dbReference type="GO" id="GO:0016705">
    <property type="term" value="F:oxidoreductase activity, acting on paired donors, with incorporation or reduction of molecular oxygen"/>
    <property type="evidence" value="ECO:0007669"/>
    <property type="project" value="InterPro"/>
</dbReference>
<evidence type="ECO:0000256" key="2">
    <source>
        <dbReference type="ARBA" id="ARBA00010617"/>
    </source>
</evidence>
<dbReference type="PANTHER" id="PTHR47955">
    <property type="entry name" value="CYTOCHROME P450 FAMILY 71 PROTEIN"/>
    <property type="match status" value="1"/>
</dbReference>
<dbReference type="Gene3D" id="1.10.630.10">
    <property type="entry name" value="Cytochrome P450"/>
    <property type="match status" value="1"/>
</dbReference>
<sequence>MRKLRNLELFNAKSVQSFQFIREEEVAQMIESISQSSAYETPINLAQKMMALTIHIIREVALCKSALDKHKLQELVHEAFSIMGSFFAFDFFPYVGYIIDKATGLHGRLEKTFRDLDLLYQKVIDDHLHIERHVKLGS</sequence>
<evidence type="ECO:0000256" key="1">
    <source>
        <dbReference type="ARBA" id="ARBA00001971"/>
    </source>
</evidence>
<dbReference type="PANTHER" id="PTHR47955:SF19">
    <property type="entry name" value="CYTOCHROME P450 71A9-LIKE ISOFORM X1"/>
    <property type="match status" value="1"/>
</dbReference>
<organism evidence="8 9">
    <name type="scientific">Theobroma cacao</name>
    <name type="common">Cacao</name>
    <name type="synonym">Cocoa</name>
    <dbReference type="NCBI Taxonomy" id="3641"/>
    <lineage>
        <taxon>Eukaryota</taxon>
        <taxon>Viridiplantae</taxon>
        <taxon>Streptophyta</taxon>
        <taxon>Embryophyta</taxon>
        <taxon>Tracheophyta</taxon>
        <taxon>Spermatophyta</taxon>
        <taxon>Magnoliopsida</taxon>
        <taxon>eudicotyledons</taxon>
        <taxon>Gunneridae</taxon>
        <taxon>Pentapetalae</taxon>
        <taxon>rosids</taxon>
        <taxon>malvids</taxon>
        <taxon>Malvales</taxon>
        <taxon>Malvaceae</taxon>
        <taxon>Byttnerioideae</taxon>
        <taxon>Theobroma</taxon>
    </lineage>
</organism>
<keyword evidence="6" id="KW-0408">Iron</keyword>
<dbReference type="GO" id="GO:0020037">
    <property type="term" value="F:heme binding"/>
    <property type="evidence" value="ECO:0007669"/>
    <property type="project" value="InterPro"/>
</dbReference>
<name>A0AB32WES2_THECC</name>
<accession>A0AB32WES2</accession>
<dbReference type="InterPro" id="IPR036396">
    <property type="entry name" value="Cyt_P450_sf"/>
</dbReference>
<evidence type="ECO:0000256" key="6">
    <source>
        <dbReference type="ARBA" id="ARBA00023004"/>
    </source>
</evidence>